<comment type="similarity">
    <text evidence="1">Belongs to the DEFL family.</text>
</comment>
<dbReference type="Pfam" id="PF24552">
    <property type="entry name" value="Defensin"/>
    <property type="match status" value="1"/>
</dbReference>
<organism evidence="8 9">
    <name type="scientific">Brassica carinata</name>
    <name type="common">Ethiopian mustard</name>
    <name type="synonym">Abyssinian cabbage</name>
    <dbReference type="NCBI Taxonomy" id="52824"/>
    <lineage>
        <taxon>Eukaryota</taxon>
        <taxon>Viridiplantae</taxon>
        <taxon>Streptophyta</taxon>
        <taxon>Embryophyta</taxon>
        <taxon>Tracheophyta</taxon>
        <taxon>Spermatophyta</taxon>
        <taxon>Magnoliopsida</taxon>
        <taxon>eudicotyledons</taxon>
        <taxon>Gunneridae</taxon>
        <taxon>Pentapetalae</taxon>
        <taxon>rosids</taxon>
        <taxon>malvids</taxon>
        <taxon>Brassicales</taxon>
        <taxon>Brassicaceae</taxon>
        <taxon>Brassiceae</taxon>
        <taxon>Brassica</taxon>
    </lineage>
</organism>
<keyword evidence="2" id="KW-0929">Antimicrobial</keyword>
<dbReference type="EMBL" id="JAAMPC010000001">
    <property type="protein sequence ID" value="KAG2333105.1"/>
    <property type="molecule type" value="Genomic_DNA"/>
</dbReference>
<comment type="caution">
    <text evidence="8">The sequence shown here is derived from an EMBL/GenBank/DDBJ whole genome shotgun (WGS) entry which is preliminary data.</text>
</comment>
<evidence type="ECO:0000313" key="9">
    <source>
        <dbReference type="Proteomes" id="UP000886595"/>
    </source>
</evidence>
<evidence type="ECO:0000259" key="7">
    <source>
        <dbReference type="Pfam" id="PF24552"/>
    </source>
</evidence>
<keyword evidence="4" id="KW-0611">Plant defense</keyword>
<dbReference type="GO" id="GO:0031640">
    <property type="term" value="P:killing of cells of another organism"/>
    <property type="evidence" value="ECO:0007669"/>
    <property type="project" value="UniProtKB-KW"/>
</dbReference>
<dbReference type="GO" id="GO:0050832">
    <property type="term" value="P:defense response to fungus"/>
    <property type="evidence" value="ECO:0007669"/>
    <property type="project" value="UniProtKB-KW"/>
</dbReference>
<evidence type="ECO:0000256" key="4">
    <source>
        <dbReference type="ARBA" id="ARBA00022821"/>
    </source>
</evidence>
<gene>
    <name evidence="8" type="ORF">Bca52824_004285</name>
</gene>
<sequence>MLIVFPFTVLMVVSSIHCQKINLVPGNFATDKASSTLCFNPCTLKLGDKECKTICLNKTYKDGSCIGFGNPPSFKYCCCTK</sequence>
<evidence type="ECO:0000256" key="3">
    <source>
        <dbReference type="ARBA" id="ARBA00022577"/>
    </source>
</evidence>
<keyword evidence="9" id="KW-1185">Reference proteome</keyword>
<protein>
    <recommendedName>
        <fullName evidence="7">Defensin-like domain-containing protein</fullName>
    </recommendedName>
</protein>
<dbReference type="OrthoDB" id="1100980at2759"/>
<keyword evidence="5" id="KW-1015">Disulfide bond</keyword>
<name>A0A8X7WQC2_BRACI</name>
<reference evidence="8 9" key="1">
    <citation type="submission" date="2020-02" db="EMBL/GenBank/DDBJ databases">
        <authorList>
            <person name="Ma Q."/>
            <person name="Huang Y."/>
            <person name="Song X."/>
            <person name="Pei D."/>
        </authorList>
    </citation>
    <scope>NUCLEOTIDE SEQUENCE [LARGE SCALE GENOMIC DNA]</scope>
    <source>
        <strain evidence="8">Sxm20200214</strain>
        <tissue evidence="8">Leaf</tissue>
    </source>
</reference>
<accession>A0A8X7WQC2</accession>
<feature type="chain" id="PRO_5036496739" description="Defensin-like domain-containing protein" evidence="6">
    <location>
        <begin position="19"/>
        <end position="81"/>
    </location>
</feature>
<evidence type="ECO:0000256" key="5">
    <source>
        <dbReference type="ARBA" id="ARBA00023157"/>
    </source>
</evidence>
<dbReference type="Proteomes" id="UP000886595">
    <property type="component" value="Unassembled WGS sequence"/>
</dbReference>
<evidence type="ECO:0000313" key="8">
    <source>
        <dbReference type="EMBL" id="KAG2333105.1"/>
    </source>
</evidence>
<keyword evidence="6" id="KW-0732">Signal</keyword>
<evidence type="ECO:0000256" key="2">
    <source>
        <dbReference type="ARBA" id="ARBA00022529"/>
    </source>
</evidence>
<evidence type="ECO:0000256" key="1">
    <source>
        <dbReference type="ARBA" id="ARBA00006722"/>
    </source>
</evidence>
<feature type="domain" description="Defensin-like" evidence="7">
    <location>
        <begin position="37"/>
        <end position="81"/>
    </location>
</feature>
<feature type="signal peptide" evidence="6">
    <location>
        <begin position="1"/>
        <end position="18"/>
    </location>
</feature>
<keyword evidence="3" id="KW-0295">Fungicide</keyword>
<evidence type="ECO:0000256" key="6">
    <source>
        <dbReference type="SAM" id="SignalP"/>
    </source>
</evidence>
<dbReference type="AlphaFoldDB" id="A0A8X7WQC2"/>
<proteinExistence type="inferred from homology"/>
<dbReference type="InterPro" id="IPR056373">
    <property type="entry name" value="Defensin-like_dom"/>
</dbReference>